<proteinExistence type="predicted"/>
<evidence type="ECO:0000313" key="2">
    <source>
        <dbReference type="EMBL" id="OGF37035.1"/>
    </source>
</evidence>
<feature type="domain" description="VWFA" evidence="1">
    <location>
        <begin position="42"/>
        <end position="212"/>
    </location>
</feature>
<dbReference type="InterPro" id="IPR036465">
    <property type="entry name" value="vWFA_dom_sf"/>
</dbReference>
<dbReference type="Proteomes" id="UP000178656">
    <property type="component" value="Unassembled WGS sequence"/>
</dbReference>
<comment type="caution">
    <text evidence="2">The sequence shown here is derived from an EMBL/GenBank/DDBJ whole genome shotgun (WGS) entry which is preliminary data.</text>
</comment>
<protein>
    <recommendedName>
        <fullName evidence="1">VWFA domain-containing protein</fullName>
    </recommendedName>
</protein>
<dbReference type="EMBL" id="MFGM01000026">
    <property type="protein sequence ID" value="OGF37035.1"/>
    <property type="molecule type" value="Genomic_DNA"/>
</dbReference>
<dbReference type="CDD" id="cd00198">
    <property type="entry name" value="vWFA"/>
    <property type="match status" value="1"/>
</dbReference>
<name>A0A1F5TDR8_9BACT</name>
<evidence type="ECO:0000259" key="1">
    <source>
        <dbReference type="Pfam" id="PF00092"/>
    </source>
</evidence>
<evidence type="ECO:0000313" key="3">
    <source>
        <dbReference type="Proteomes" id="UP000178656"/>
    </source>
</evidence>
<sequence>MANGKSTHDVSPESVAAVNQLVPMDVSGQMCLDDGKPKTLSVMILDRSGSMAKYGDTPQKCVNDHLTAIKNQPDGREQFVTVITFADNAKIEIPVSPAATVQPLEAYLADGGTLQWRTVHETLKLFCTLHRMNDPKNLKVFVGVISDGDDNLSNKPTYPEEPYPKKTQKWAKIALDLGFELFAYGIGIDGKKLAEDMGFPSDDQHAFTLEASVASVREATTHFTKSTTRVHSGFWKKP</sequence>
<dbReference type="Pfam" id="PF00092">
    <property type="entry name" value="VWA"/>
    <property type="match status" value="1"/>
</dbReference>
<dbReference type="SUPFAM" id="SSF53300">
    <property type="entry name" value="vWA-like"/>
    <property type="match status" value="1"/>
</dbReference>
<organism evidence="2 3">
    <name type="scientific">Candidatus Falkowbacteria bacterium RIFOXYC2_FULL_48_21</name>
    <dbReference type="NCBI Taxonomy" id="1798005"/>
    <lineage>
        <taxon>Bacteria</taxon>
        <taxon>Candidatus Falkowiibacteriota</taxon>
    </lineage>
</organism>
<gene>
    <name evidence="2" type="ORF">A2482_02580</name>
</gene>
<dbReference type="AlphaFoldDB" id="A0A1F5TDR8"/>
<dbReference type="Gene3D" id="3.40.50.410">
    <property type="entry name" value="von Willebrand factor, type A domain"/>
    <property type="match status" value="1"/>
</dbReference>
<dbReference type="InterPro" id="IPR002035">
    <property type="entry name" value="VWF_A"/>
</dbReference>
<reference evidence="2 3" key="1">
    <citation type="journal article" date="2016" name="Nat. Commun.">
        <title>Thousands of microbial genomes shed light on interconnected biogeochemical processes in an aquifer system.</title>
        <authorList>
            <person name="Anantharaman K."/>
            <person name="Brown C.T."/>
            <person name="Hug L.A."/>
            <person name="Sharon I."/>
            <person name="Castelle C.J."/>
            <person name="Probst A.J."/>
            <person name="Thomas B.C."/>
            <person name="Singh A."/>
            <person name="Wilkins M.J."/>
            <person name="Karaoz U."/>
            <person name="Brodie E.L."/>
            <person name="Williams K.H."/>
            <person name="Hubbard S.S."/>
            <person name="Banfield J.F."/>
        </authorList>
    </citation>
    <scope>NUCLEOTIDE SEQUENCE [LARGE SCALE GENOMIC DNA]</scope>
</reference>
<accession>A0A1F5TDR8</accession>